<evidence type="ECO:0000313" key="2">
    <source>
        <dbReference type="EMBL" id="MEQ2158996.1"/>
    </source>
</evidence>
<feature type="region of interest" description="Disordered" evidence="1">
    <location>
        <begin position="121"/>
        <end position="164"/>
    </location>
</feature>
<dbReference type="PANTHER" id="PTHR14776:SF1">
    <property type="entry name" value="CADHERIN-LIKE AND PC-ESTERASE DOMAIN-CONTAINING PROTEIN 1"/>
    <property type="match status" value="1"/>
</dbReference>
<sequence>VLFIGDSTNRGMMYFLMERVNSSLEDWGKAHDTLVYQNLNAGRTQVSYSYYPQFWLEKKQRPTFREALLQLLNRQNGDIISTAKHLGYEVIDTFSITMGRYKEFLQGRCACHFHEVEKVQSSKPPDKVASTRNKGRITRTGPEPDSQSTVLDPEQNAGSNTPTFHVRGAVNQVYSEILLSRLCPESRETGNRVVLDWYLVRSAAAGPAKGSSIRNSGIFARRDRNFLQLPGWSTGSSGSDVEGWRHGVLESDTYAL</sequence>
<proteinExistence type="predicted"/>
<name>A0ABV0MJ21_9TELE</name>
<dbReference type="PANTHER" id="PTHR14776">
    <property type="entry name" value="CADHERIN-LIKE AND PC-ESTERASE DOMAIN-CONTAINING PROTEIN 1"/>
    <property type="match status" value="1"/>
</dbReference>
<comment type="caution">
    <text evidence="2">The sequence shown here is derived from an EMBL/GenBank/DDBJ whole genome shotgun (WGS) entry which is preliminary data.</text>
</comment>
<feature type="non-terminal residue" evidence="2">
    <location>
        <position position="1"/>
    </location>
</feature>
<evidence type="ECO:0000313" key="3">
    <source>
        <dbReference type="Proteomes" id="UP001476798"/>
    </source>
</evidence>
<feature type="compositionally biased region" description="Polar residues" evidence="1">
    <location>
        <begin position="145"/>
        <end position="163"/>
    </location>
</feature>
<evidence type="ECO:0000256" key="1">
    <source>
        <dbReference type="SAM" id="MobiDB-lite"/>
    </source>
</evidence>
<gene>
    <name evidence="2" type="ORF">GOODEAATRI_017907</name>
</gene>
<accession>A0ABV0MJ21</accession>
<keyword evidence="3" id="KW-1185">Reference proteome</keyword>
<protein>
    <submittedName>
        <fullName evidence="2">Uncharacterized protein</fullName>
    </submittedName>
</protein>
<reference evidence="2 3" key="1">
    <citation type="submission" date="2021-06" db="EMBL/GenBank/DDBJ databases">
        <authorList>
            <person name="Palmer J.M."/>
        </authorList>
    </citation>
    <scope>NUCLEOTIDE SEQUENCE [LARGE SCALE GENOMIC DNA]</scope>
    <source>
        <strain evidence="2 3">GA_2019</strain>
        <tissue evidence="2">Muscle</tissue>
    </source>
</reference>
<organism evidence="2 3">
    <name type="scientific">Goodea atripinnis</name>
    <dbReference type="NCBI Taxonomy" id="208336"/>
    <lineage>
        <taxon>Eukaryota</taxon>
        <taxon>Metazoa</taxon>
        <taxon>Chordata</taxon>
        <taxon>Craniata</taxon>
        <taxon>Vertebrata</taxon>
        <taxon>Euteleostomi</taxon>
        <taxon>Actinopterygii</taxon>
        <taxon>Neopterygii</taxon>
        <taxon>Teleostei</taxon>
        <taxon>Neoteleostei</taxon>
        <taxon>Acanthomorphata</taxon>
        <taxon>Ovalentaria</taxon>
        <taxon>Atherinomorphae</taxon>
        <taxon>Cyprinodontiformes</taxon>
        <taxon>Goodeidae</taxon>
        <taxon>Goodea</taxon>
    </lineage>
</organism>
<dbReference type="EMBL" id="JAHRIO010001487">
    <property type="protein sequence ID" value="MEQ2158996.1"/>
    <property type="molecule type" value="Genomic_DNA"/>
</dbReference>
<dbReference type="Proteomes" id="UP001476798">
    <property type="component" value="Unassembled WGS sequence"/>
</dbReference>